<evidence type="ECO:0008006" key="3">
    <source>
        <dbReference type="Google" id="ProtNLM"/>
    </source>
</evidence>
<evidence type="ECO:0000313" key="2">
    <source>
        <dbReference type="Proteomes" id="UP000248706"/>
    </source>
</evidence>
<dbReference type="Pfam" id="PF09549">
    <property type="entry name" value="RE_Bpu10I"/>
    <property type="match status" value="1"/>
</dbReference>
<dbReference type="AlphaFoldDB" id="A0A328VMC2"/>
<dbReference type="OrthoDB" id="9806531at2"/>
<gene>
    <name evidence="1" type="ORF">A4R35_14565</name>
</gene>
<keyword evidence="2" id="KW-1185">Reference proteome</keyword>
<proteinExistence type="predicted"/>
<dbReference type="Proteomes" id="UP000248706">
    <property type="component" value="Unassembled WGS sequence"/>
</dbReference>
<dbReference type="EMBL" id="MCIF01000002">
    <property type="protein sequence ID" value="RAQ96763.1"/>
    <property type="molecule type" value="Genomic_DNA"/>
</dbReference>
<dbReference type="InterPro" id="IPR018577">
    <property type="entry name" value="Restrct_endonuc_II_Bpu10I"/>
</dbReference>
<evidence type="ECO:0000313" key="1">
    <source>
        <dbReference type="EMBL" id="RAQ96763.1"/>
    </source>
</evidence>
<comment type="caution">
    <text evidence="1">The sequence shown here is derived from an EMBL/GenBank/DDBJ whole genome shotgun (WGS) entry which is preliminary data.</text>
</comment>
<sequence>MHLDINLIFDSPHDWLYRQKGQTKLDNSIIEEFLPRLVQALLGHKLPPGIHLGPVESFSAIWFDSSLIRREPGGGLSLRQKAQDFALSLPLYIRASHSPTFEGSLELRTNLAYIATECKTNLDKTMFQEACATARDLKSALPLAKYLLLCEWLDMKSINTGTTPTDRVLILRKAKRISAATREKFSTYQGRQSLKGTYLTFLRSHPYREEVFQLFISYIDQFLSQETLDEETVLDQGYF</sequence>
<organism evidence="1 2">
    <name type="scientific">Thermogemmatispora tikiterensis</name>
    <dbReference type="NCBI Taxonomy" id="1825093"/>
    <lineage>
        <taxon>Bacteria</taxon>
        <taxon>Bacillati</taxon>
        <taxon>Chloroflexota</taxon>
        <taxon>Ktedonobacteria</taxon>
        <taxon>Thermogemmatisporales</taxon>
        <taxon>Thermogemmatisporaceae</taxon>
        <taxon>Thermogemmatispora</taxon>
    </lineage>
</organism>
<accession>A0A328VMC2</accession>
<name>A0A328VMC2_9CHLR</name>
<reference evidence="1 2" key="1">
    <citation type="submission" date="2016-08" db="EMBL/GenBank/DDBJ databases">
        <title>Analysis of Carbohydrate Active Enzymes in Thermogemmatispora T81 Reveals Carbohydrate Degradation Ability.</title>
        <authorList>
            <person name="Tomazini A."/>
            <person name="Lal S."/>
            <person name="Stott M."/>
            <person name="Henrissat B."/>
            <person name="Polikarpov I."/>
            <person name="Sparling R."/>
            <person name="Levin D.B."/>
        </authorList>
    </citation>
    <scope>NUCLEOTIDE SEQUENCE [LARGE SCALE GENOMIC DNA]</scope>
    <source>
        <strain evidence="1 2">T81</strain>
    </source>
</reference>
<protein>
    <recommendedName>
        <fullName evidence="3">Restriction endonuclease</fullName>
    </recommendedName>
</protein>